<dbReference type="AlphaFoldDB" id="A0A3N4JTD2"/>
<dbReference type="Proteomes" id="UP000276215">
    <property type="component" value="Unassembled WGS sequence"/>
</dbReference>
<proteinExistence type="predicted"/>
<gene>
    <name evidence="2" type="ORF">L873DRAFT_1843067</name>
</gene>
<sequence length="132" mass="14734">MTATSSDHPPSSTGGEPTLSDLNSKINTLQADWDSEASSLHQILDDHDCRHRQFEAKVNKQFVEVNNQLANGFPKADIQFGKVNNQPANWFPESDIQFAKVNAQLVNEFAKSTTNCKRFRINSRASSLTLKV</sequence>
<organism evidence="2 3">
    <name type="scientific">Choiromyces venosus 120613-1</name>
    <dbReference type="NCBI Taxonomy" id="1336337"/>
    <lineage>
        <taxon>Eukaryota</taxon>
        <taxon>Fungi</taxon>
        <taxon>Dikarya</taxon>
        <taxon>Ascomycota</taxon>
        <taxon>Pezizomycotina</taxon>
        <taxon>Pezizomycetes</taxon>
        <taxon>Pezizales</taxon>
        <taxon>Tuberaceae</taxon>
        <taxon>Choiromyces</taxon>
    </lineage>
</organism>
<reference evidence="2 3" key="1">
    <citation type="journal article" date="2018" name="Nat. Ecol. Evol.">
        <title>Pezizomycetes genomes reveal the molecular basis of ectomycorrhizal truffle lifestyle.</title>
        <authorList>
            <person name="Murat C."/>
            <person name="Payen T."/>
            <person name="Noel B."/>
            <person name="Kuo A."/>
            <person name="Morin E."/>
            <person name="Chen J."/>
            <person name="Kohler A."/>
            <person name="Krizsan K."/>
            <person name="Balestrini R."/>
            <person name="Da Silva C."/>
            <person name="Montanini B."/>
            <person name="Hainaut M."/>
            <person name="Levati E."/>
            <person name="Barry K.W."/>
            <person name="Belfiori B."/>
            <person name="Cichocki N."/>
            <person name="Clum A."/>
            <person name="Dockter R.B."/>
            <person name="Fauchery L."/>
            <person name="Guy J."/>
            <person name="Iotti M."/>
            <person name="Le Tacon F."/>
            <person name="Lindquist E.A."/>
            <person name="Lipzen A."/>
            <person name="Malagnac F."/>
            <person name="Mello A."/>
            <person name="Molinier V."/>
            <person name="Miyauchi S."/>
            <person name="Poulain J."/>
            <person name="Riccioni C."/>
            <person name="Rubini A."/>
            <person name="Sitrit Y."/>
            <person name="Splivallo R."/>
            <person name="Traeger S."/>
            <person name="Wang M."/>
            <person name="Zifcakova L."/>
            <person name="Wipf D."/>
            <person name="Zambonelli A."/>
            <person name="Paolocci F."/>
            <person name="Nowrousian M."/>
            <person name="Ottonello S."/>
            <person name="Baldrian P."/>
            <person name="Spatafora J.W."/>
            <person name="Henrissat B."/>
            <person name="Nagy L.G."/>
            <person name="Aury J.M."/>
            <person name="Wincker P."/>
            <person name="Grigoriev I.V."/>
            <person name="Bonfante P."/>
            <person name="Martin F.M."/>
        </authorList>
    </citation>
    <scope>NUCLEOTIDE SEQUENCE [LARGE SCALE GENOMIC DNA]</scope>
    <source>
        <strain evidence="2 3">120613-1</strain>
    </source>
</reference>
<protein>
    <submittedName>
        <fullName evidence="2">Uncharacterized protein</fullName>
    </submittedName>
</protein>
<accession>A0A3N4JTD2</accession>
<keyword evidence="3" id="KW-1185">Reference proteome</keyword>
<dbReference type="OrthoDB" id="5416902at2759"/>
<evidence type="ECO:0000313" key="3">
    <source>
        <dbReference type="Proteomes" id="UP000276215"/>
    </source>
</evidence>
<dbReference type="EMBL" id="ML120381">
    <property type="protein sequence ID" value="RPB00279.1"/>
    <property type="molecule type" value="Genomic_DNA"/>
</dbReference>
<name>A0A3N4JTD2_9PEZI</name>
<feature type="region of interest" description="Disordered" evidence="1">
    <location>
        <begin position="1"/>
        <end position="25"/>
    </location>
</feature>
<evidence type="ECO:0000313" key="2">
    <source>
        <dbReference type="EMBL" id="RPB00279.1"/>
    </source>
</evidence>
<evidence type="ECO:0000256" key="1">
    <source>
        <dbReference type="SAM" id="MobiDB-lite"/>
    </source>
</evidence>